<comment type="subcellular location">
    <subcellularLocation>
        <location evidence="8">Cell membrane</location>
        <topology evidence="8">Multi-pass membrane protein</topology>
    </subcellularLocation>
    <subcellularLocation>
        <location evidence="1">Membrane</location>
        <topology evidence="1">Multi-pass membrane protein</topology>
    </subcellularLocation>
</comment>
<feature type="transmembrane region" description="Helical" evidence="8">
    <location>
        <begin position="199"/>
        <end position="218"/>
    </location>
</feature>
<name>A0A4U8TQA3_9HELI</name>
<dbReference type="Pfam" id="PF00909">
    <property type="entry name" value="Ammonium_transp"/>
    <property type="match status" value="1"/>
</dbReference>
<feature type="domain" description="Ammonium transporter AmtB-like" evidence="9">
    <location>
        <begin position="14"/>
        <end position="416"/>
    </location>
</feature>
<dbReference type="Gene3D" id="1.10.3430.10">
    <property type="entry name" value="Ammonium transporter AmtB like domains"/>
    <property type="match status" value="1"/>
</dbReference>
<comment type="caution">
    <text evidence="10">The sequence shown here is derived from an EMBL/GenBank/DDBJ whole genome shotgun (WGS) entry which is preliminary data.</text>
</comment>
<keyword evidence="3 8" id="KW-0813">Transport</keyword>
<organism evidence="10 11">
    <name type="scientific">Helicobacter japonicus</name>
    <dbReference type="NCBI Taxonomy" id="425400"/>
    <lineage>
        <taxon>Bacteria</taxon>
        <taxon>Pseudomonadati</taxon>
        <taxon>Campylobacterota</taxon>
        <taxon>Epsilonproteobacteria</taxon>
        <taxon>Campylobacterales</taxon>
        <taxon>Helicobacteraceae</taxon>
        <taxon>Helicobacter</taxon>
    </lineage>
</organism>
<accession>A0A4U8TQA3</accession>
<sequence length="418" mass="44039">MAFVDTINPIDTSFLMLCSLLVLLMTPSLAMFYAGMVKSKNTLNTIMNCFIGFGVISLQWIAIGYSLSFGTDSWFGVVGNLEHLFVANTAGVNEHGIPNILFVVFQMMFALIAAAIITGSLVGRIKLGVLVVFLLLWSTLVYDVLAHMIWSENGFLLTRGGLDFAGGGVVHISSGVAGLVGVLIVGARKDNIPYTQGGAHSVPYAFLGAILLFIGWLGFNSGSAGSVDSIAVNAFVVSIVSAASGYLTWVLLEWVIHRRPTILGSLSGLVAGLVSITPGCGFIGVGSSVLIGAIGACICYFGLSFIKDKLKLDDSLDAFSLHGIGGIWGGIATGLFASGAVNPVVVAEGALGEGLFISGEYELLLEQLYAIVICVVLSASISYAIFKTIALFTDLRVDEEVEREGLDSKLHGENAYNP</sequence>
<dbReference type="PANTHER" id="PTHR43029:SF10">
    <property type="entry name" value="AMMONIUM TRANSPORTER MEP2"/>
    <property type="match status" value="1"/>
</dbReference>
<keyword evidence="4 8" id="KW-0812">Transmembrane</keyword>
<dbReference type="PROSITE" id="PS01219">
    <property type="entry name" value="AMMONIUM_TRANSP"/>
    <property type="match status" value="1"/>
</dbReference>
<dbReference type="GO" id="GO:0005886">
    <property type="term" value="C:plasma membrane"/>
    <property type="evidence" value="ECO:0007669"/>
    <property type="project" value="UniProtKB-SubCell"/>
</dbReference>
<dbReference type="OrthoDB" id="9814202at2"/>
<evidence type="ECO:0000256" key="2">
    <source>
        <dbReference type="ARBA" id="ARBA00005887"/>
    </source>
</evidence>
<keyword evidence="7 8" id="KW-0924">Ammonia transport</keyword>
<feature type="transmembrane region" description="Helical" evidence="8">
    <location>
        <begin position="282"/>
        <end position="306"/>
    </location>
</feature>
<keyword evidence="11" id="KW-1185">Reference proteome</keyword>
<dbReference type="InterPro" id="IPR029020">
    <property type="entry name" value="Ammonium/urea_transptr"/>
</dbReference>
<dbReference type="EMBL" id="JRMQ02000002">
    <property type="protein sequence ID" value="TLE02717.1"/>
    <property type="molecule type" value="Genomic_DNA"/>
</dbReference>
<feature type="transmembrane region" description="Helical" evidence="8">
    <location>
        <begin position="368"/>
        <end position="386"/>
    </location>
</feature>
<dbReference type="AlphaFoldDB" id="A0A4U8TQA3"/>
<feature type="transmembrane region" description="Helical" evidence="8">
    <location>
        <begin position="318"/>
        <end position="341"/>
    </location>
</feature>
<dbReference type="InterPro" id="IPR024041">
    <property type="entry name" value="NH4_transpt_AmtB-like_dom"/>
</dbReference>
<comment type="similarity">
    <text evidence="2 8">Belongs to the ammonia transporter channel (TC 1.A.11.2) family.</text>
</comment>
<evidence type="ECO:0000256" key="6">
    <source>
        <dbReference type="ARBA" id="ARBA00023136"/>
    </source>
</evidence>
<evidence type="ECO:0000256" key="5">
    <source>
        <dbReference type="ARBA" id="ARBA00022989"/>
    </source>
</evidence>
<keyword evidence="6 8" id="KW-0472">Membrane</keyword>
<evidence type="ECO:0000313" key="11">
    <source>
        <dbReference type="Proteomes" id="UP000029707"/>
    </source>
</evidence>
<evidence type="ECO:0000256" key="7">
    <source>
        <dbReference type="ARBA" id="ARBA00023177"/>
    </source>
</evidence>
<evidence type="ECO:0000313" key="10">
    <source>
        <dbReference type="EMBL" id="TLE02717.1"/>
    </source>
</evidence>
<feature type="transmembrane region" description="Helical" evidence="8">
    <location>
        <begin position="170"/>
        <end position="187"/>
    </location>
</feature>
<reference evidence="10 11" key="1">
    <citation type="journal article" date="2014" name="Genome Announc.">
        <title>Draft genome sequences of eight enterohepatic helicobacter species isolated from both laboratory and wild rodents.</title>
        <authorList>
            <person name="Sheh A."/>
            <person name="Shen Z."/>
            <person name="Fox J.G."/>
        </authorList>
    </citation>
    <scope>NUCLEOTIDE SEQUENCE [LARGE SCALE GENOMIC DNA]</scope>
    <source>
        <strain evidence="10 11">MIT 01-6451</strain>
    </source>
</reference>
<dbReference type="PANTHER" id="PTHR43029">
    <property type="entry name" value="AMMONIUM TRANSPORTER MEP2"/>
    <property type="match status" value="1"/>
</dbReference>
<evidence type="ECO:0000256" key="3">
    <source>
        <dbReference type="ARBA" id="ARBA00022448"/>
    </source>
</evidence>
<evidence type="ECO:0000256" key="8">
    <source>
        <dbReference type="RuleBase" id="RU362002"/>
    </source>
</evidence>
<feature type="transmembrane region" description="Helical" evidence="8">
    <location>
        <begin position="100"/>
        <end position="122"/>
    </location>
</feature>
<dbReference type="InterPro" id="IPR018047">
    <property type="entry name" value="Ammonium_transpt_CS"/>
</dbReference>
<evidence type="ECO:0000256" key="1">
    <source>
        <dbReference type="ARBA" id="ARBA00004141"/>
    </source>
</evidence>
<gene>
    <name evidence="10" type="primary">amt</name>
    <name evidence="10" type="ORF">LS65_001970</name>
</gene>
<dbReference type="GO" id="GO:0008519">
    <property type="term" value="F:ammonium channel activity"/>
    <property type="evidence" value="ECO:0007669"/>
    <property type="project" value="InterPro"/>
</dbReference>
<evidence type="ECO:0000259" key="9">
    <source>
        <dbReference type="Pfam" id="PF00909"/>
    </source>
</evidence>
<dbReference type="Proteomes" id="UP000029707">
    <property type="component" value="Unassembled WGS sequence"/>
</dbReference>
<dbReference type="NCBIfam" id="TIGR00836">
    <property type="entry name" value="amt"/>
    <property type="match status" value="1"/>
</dbReference>
<feature type="transmembrane region" description="Helical" evidence="8">
    <location>
        <begin position="129"/>
        <end position="150"/>
    </location>
</feature>
<proteinExistence type="inferred from homology"/>
<feature type="transmembrane region" description="Helical" evidence="8">
    <location>
        <begin position="230"/>
        <end position="252"/>
    </location>
</feature>
<keyword evidence="5 8" id="KW-1133">Transmembrane helix</keyword>
<protein>
    <recommendedName>
        <fullName evidence="8">Ammonium transporter</fullName>
    </recommendedName>
</protein>
<dbReference type="SUPFAM" id="SSF111352">
    <property type="entry name" value="Ammonium transporter"/>
    <property type="match status" value="1"/>
</dbReference>
<dbReference type="STRING" id="425400.LS65_08030"/>
<feature type="transmembrane region" description="Helical" evidence="8">
    <location>
        <begin position="46"/>
        <end position="67"/>
    </location>
</feature>
<feature type="transmembrane region" description="Helical" evidence="8">
    <location>
        <begin position="12"/>
        <end position="34"/>
    </location>
</feature>
<dbReference type="InterPro" id="IPR001905">
    <property type="entry name" value="Ammonium_transpt"/>
</dbReference>
<feature type="transmembrane region" description="Helical" evidence="8">
    <location>
        <begin position="259"/>
        <end position="276"/>
    </location>
</feature>
<evidence type="ECO:0000256" key="4">
    <source>
        <dbReference type="ARBA" id="ARBA00022692"/>
    </source>
</evidence>